<dbReference type="Gene3D" id="1.25.40.390">
    <property type="match status" value="1"/>
</dbReference>
<protein>
    <recommendedName>
        <fullName evidence="10">SusD-like protein P2</fullName>
    </recommendedName>
</protein>
<keyword evidence="3" id="KW-0732">Signal</keyword>
<dbReference type="Pfam" id="PF14322">
    <property type="entry name" value="SusD-like_3"/>
    <property type="match status" value="1"/>
</dbReference>
<organism evidence="8 9">
    <name type="scientific">Flavobacterium bizetiae</name>
    <dbReference type="NCBI Taxonomy" id="2704140"/>
    <lineage>
        <taxon>Bacteria</taxon>
        <taxon>Pseudomonadati</taxon>
        <taxon>Bacteroidota</taxon>
        <taxon>Flavobacteriia</taxon>
        <taxon>Flavobacteriales</taxon>
        <taxon>Flavobacteriaceae</taxon>
        <taxon>Flavobacterium</taxon>
    </lineage>
</organism>
<dbReference type="RefSeq" id="WP_173971830.1">
    <property type="nucleotide sequence ID" value="NZ_CADCSU010000120.1"/>
</dbReference>
<keyword evidence="4" id="KW-0472">Membrane</keyword>
<evidence type="ECO:0000259" key="6">
    <source>
        <dbReference type="Pfam" id="PF07980"/>
    </source>
</evidence>
<evidence type="ECO:0000256" key="5">
    <source>
        <dbReference type="ARBA" id="ARBA00023237"/>
    </source>
</evidence>
<evidence type="ECO:0000313" key="9">
    <source>
        <dbReference type="Proteomes" id="UP000479938"/>
    </source>
</evidence>
<evidence type="ECO:0000256" key="1">
    <source>
        <dbReference type="ARBA" id="ARBA00004442"/>
    </source>
</evidence>
<dbReference type="EMBL" id="CADCSU010000120">
    <property type="protein sequence ID" value="CAA9200958.1"/>
    <property type="molecule type" value="Genomic_DNA"/>
</dbReference>
<sequence length="564" mass="62129">MKKIIIILGVIASLFTSCSDIDEKSLSYPAADETYRTSGGFQLLVNSTYARLKEIYGNNPWFFVGGTDLYAEGFNPESPLSNYSSLVPSSNNVEELYVSCYSQIQSVNKVLYYSTITEQTSNLNVLVGEARFLRANAYFLLVQAYGGVPIVNDHIVSTENTSFNRNTEEEVYNQIIEDLNASLATVGIANYATSGKVNKKAVNDLLAKVYLTRGYQSYGKATDFTTAANFADAAIAGQALILPVEQLFKPGNDLNAETIFSVQYDKASTSTSPTTLGNRQYSYYSSNLGGTNVGAPQRSQNLLPTQYALNLYEGPNDKRWDATFMTTIYSGTETTNGVSSTVVYFPYYRSSSLSTLKALHFYEPKGYTPSQRAAYIASHPDLQKPNRPNGDPRGYHRYGEYGAESVAVPGWINDCGTIPVKKFDDPELSTPLGTGAVSTRDIILARLADTYLIAAEAYLKAGNPATGLLRLNAVRTRAGVTGALPAEFNIDYILDERAREMLGEYNRWFDLKRTGTLTTRVPGNNYKIKLADFGTAPNQKLLRPIPQKAIDLNKNKDFPQNPGY</sequence>
<reference evidence="8 9" key="1">
    <citation type="submission" date="2020-02" db="EMBL/GenBank/DDBJ databases">
        <authorList>
            <person name="Criscuolo A."/>
        </authorList>
    </citation>
    <scope>NUCLEOTIDE SEQUENCE [LARGE SCALE GENOMIC DNA]</scope>
    <source>
        <strain evidence="8">CIP105534</strain>
    </source>
</reference>
<dbReference type="AlphaFoldDB" id="A0A6J4GPR3"/>
<dbReference type="InterPro" id="IPR012944">
    <property type="entry name" value="SusD_RagB_dom"/>
</dbReference>
<dbReference type="InterPro" id="IPR011990">
    <property type="entry name" value="TPR-like_helical_dom_sf"/>
</dbReference>
<dbReference type="InterPro" id="IPR033985">
    <property type="entry name" value="SusD-like_N"/>
</dbReference>
<keyword evidence="9" id="KW-1185">Reference proteome</keyword>
<proteinExistence type="inferred from homology"/>
<dbReference type="Proteomes" id="UP000479938">
    <property type="component" value="Unassembled WGS sequence"/>
</dbReference>
<gene>
    <name evidence="8" type="ORF">FLA105534_03333</name>
</gene>
<comment type="subcellular location">
    <subcellularLocation>
        <location evidence="1">Cell outer membrane</location>
    </subcellularLocation>
</comment>
<evidence type="ECO:0000313" key="8">
    <source>
        <dbReference type="EMBL" id="CAA9200958.1"/>
    </source>
</evidence>
<dbReference type="PROSITE" id="PS51257">
    <property type="entry name" value="PROKAR_LIPOPROTEIN"/>
    <property type="match status" value="1"/>
</dbReference>
<evidence type="ECO:0000256" key="4">
    <source>
        <dbReference type="ARBA" id="ARBA00023136"/>
    </source>
</evidence>
<comment type="similarity">
    <text evidence="2">Belongs to the SusD family.</text>
</comment>
<keyword evidence="5" id="KW-0998">Cell outer membrane</keyword>
<feature type="domain" description="RagB/SusD" evidence="6">
    <location>
        <begin position="257"/>
        <end position="564"/>
    </location>
</feature>
<evidence type="ECO:0008006" key="10">
    <source>
        <dbReference type="Google" id="ProtNLM"/>
    </source>
</evidence>
<feature type="domain" description="SusD-like N-terminal" evidence="7">
    <location>
        <begin position="89"/>
        <end position="211"/>
    </location>
</feature>
<evidence type="ECO:0000256" key="3">
    <source>
        <dbReference type="ARBA" id="ARBA00022729"/>
    </source>
</evidence>
<evidence type="ECO:0000256" key="2">
    <source>
        <dbReference type="ARBA" id="ARBA00006275"/>
    </source>
</evidence>
<dbReference type="SUPFAM" id="SSF48452">
    <property type="entry name" value="TPR-like"/>
    <property type="match status" value="1"/>
</dbReference>
<name>A0A6J4GPR3_9FLAO</name>
<evidence type="ECO:0000259" key="7">
    <source>
        <dbReference type="Pfam" id="PF14322"/>
    </source>
</evidence>
<dbReference type="Pfam" id="PF07980">
    <property type="entry name" value="SusD_RagB"/>
    <property type="match status" value="1"/>
</dbReference>
<dbReference type="GO" id="GO:0009279">
    <property type="term" value="C:cell outer membrane"/>
    <property type="evidence" value="ECO:0007669"/>
    <property type="project" value="UniProtKB-SubCell"/>
</dbReference>
<accession>A0A6J4GPR3</accession>